<feature type="region of interest" description="Disordered" evidence="1">
    <location>
        <begin position="170"/>
        <end position="194"/>
    </location>
</feature>
<feature type="domain" description="Bacteriophage Mu Gp45 N-terminal" evidence="2">
    <location>
        <begin position="23"/>
        <end position="90"/>
    </location>
</feature>
<evidence type="ECO:0000313" key="4">
    <source>
        <dbReference type="EMBL" id="QHM71678.1"/>
    </source>
</evidence>
<feature type="domain" description="Phage spike trimer" evidence="3">
    <location>
        <begin position="122"/>
        <end position="158"/>
    </location>
</feature>
<accession>A0A6P1Q0X5</accession>
<dbReference type="Proteomes" id="UP000464053">
    <property type="component" value="Chromosome"/>
</dbReference>
<gene>
    <name evidence="4" type="ORF">C7M51_01969</name>
</gene>
<dbReference type="EMBL" id="CP028271">
    <property type="protein sequence ID" value="QHM71678.1"/>
    <property type="molecule type" value="Genomic_DNA"/>
</dbReference>
<dbReference type="Pfam" id="PF06890">
    <property type="entry name" value="Phage_Mu_Gp45"/>
    <property type="match status" value="1"/>
</dbReference>
<feature type="compositionally biased region" description="Basic and acidic residues" evidence="1">
    <location>
        <begin position="176"/>
        <end position="186"/>
    </location>
</feature>
<evidence type="ECO:0000259" key="2">
    <source>
        <dbReference type="Pfam" id="PF06890"/>
    </source>
</evidence>
<dbReference type="AlphaFoldDB" id="A0A6P1Q0X5"/>
<reference evidence="4 5" key="1">
    <citation type="submission" date="2018-03" db="EMBL/GenBank/DDBJ databases">
        <title>Pantoea intestinalis SRCM103226 isolated form the mealworm.</title>
        <authorList>
            <person name="Jeong D.-Y."/>
            <person name="Kim J.W."/>
        </authorList>
    </citation>
    <scope>NUCLEOTIDE SEQUENCE [LARGE SCALE GENOMIC DNA]</scope>
    <source>
        <strain evidence="4 5">SRCM103226</strain>
    </source>
</reference>
<dbReference type="InterPro" id="IPR053861">
    <property type="entry name" value="Phage_Mu_Gp45_N"/>
</dbReference>
<name>A0A6P1Q0X5_9GAMM</name>
<protein>
    <submittedName>
        <fullName evidence="4">Uncharacterized protein</fullName>
    </submittedName>
</protein>
<dbReference type="KEGG" id="mint:C7M51_01969"/>
<keyword evidence="5" id="KW-1185">Reference proteome</keyword>
<dbReference type="NCBIfam" id="TIGR01644">
    <property type="entry name" value="phage_P2_V"/>
    <property type="match status" value="1"/>
</dbReference>
<evidence type="ECO:0000313" key="5">
    <source>
        <dbReference type="Proteomes" id="UP000464053"/>
    </source>
</evidence>
<dbReference type="PIRSF" id="PIRSF012337">
    <property type="entry name" value="gp45"/>
    <property type="match status" value="1"/>
</dbReference>
<dbReference type="Gene3D" id="2.20.25.540">
    <property type="match status" value="1"/>
</dbReference>
<dbReference type="Pfam" id="PF18715">
    <property type="entry name" value="Phage_spike"/>
    <property type="match status" value="1"/>
</dbReference>
<dbReference type="InterPro" id="IPR014462">
    <property type="entry name" value="Phage_Mu_Gp45"/>
</dbReference>
<evidence type="ECO:0000259" key="3">
    <source>
        <dbReference type="Pfam" id="PF18715"/>
    </source>
</evidence>
<sequence>MNDMTLSRMLAPVMRRVRLMLGRAVVNMVNDSLKAQNVQVSMLDDETPDDVERLQNYGLISVPLAGAEAIIGCVGADRDHAVALVVEDRRYRPTGLEAGDTGLYHYEGHRLRLTQDGRLIITCKTVEVYADESVTLDTPKTVITGDVEIQKGLTVTGQSQFKSHITAPDAIINGKSTDKHTHKGDSDGTTGPMQ</sequence>
<dbReference type="RefSeq" id="WP_160621627.1">
    <property type="nucleotide sequence ID" value="NZ_CP028271.1"/>
</dbReference>
<dbReference type="InterPro" id="IPR040629">
    <property type="entry name" value="Phage_spike"/>
</dbReference>
<dbReference type="Gene3D" id="6.20.170.10">
    <property type="match status" value="1"/>
</dbReference>
<dbReference type="InterPro" id="IPR013046">
    <property type="entry name" value="GpV/Gp45"/>
</dbReference>
<dbReference type="OrthoDB" id="9802994at2"/>
<proteinExistence type="predicted"/>
<organism evidence="4 5">
    <name type="scientific">Mixta intestinalis</name>
    <dbReference type="NCBI Taxonomy" id="1615494"/>
    <lineage>
        <taxon>Bacteria</taxon>
        <taxon>Pseudomonadati</taxon>
        <taxon>Pseudomonadota</taxon>
        <taxon>Gammaproteobacteria</taxon>
        <taxon>Enterobacterales</taxon>
        <taxon>Erwiniaceae</taxon>
        <taxon>Mixta</taxon>
    </lineage>
</organism>
<evidence type="ECO:0000256" key="1">
    <source>
        <dbReference type="SAM" id="MobiDB-lite"/>
    </source>
</evidence>